<dbReference type="GO" id="GO:0005483">
    <property type="term" value="F:soluble NSF attachment protein activity"/>
    <property type="evidence" value="ECO:0007669"/>
    <property type="project" value="UniProtKB-ARBA"/>
</dbReference>
<name>A0AA43QN02_9LECA</name>
<evidence type="ECO:0000256" key="7">
    <source>
        <dbReference type="RuleBase" id="RU367013"/>
    </source>
</evidence>
<evidence type="ECO:0000256" key="6">
    <source>
        <dbReference type="ARBA" id="ARBA00023136"/>
    </source>
</evidence>
<evidence type="ECO:0000256" key="2">
    <source>
        <dbReference type="ARBA" id="ARBA00010050"/>
    </source>
</evidence>
<dbReference type="GO" id="GO:0031201">
    <property type="term" value="C:SNARE complex"/>
    <property type="evidence" value="ECO:0007669"/>
    <property type="project" value="TreeGrafter"/>
</dbReference>
<evidence type="ECO:0000256" key="4">
    <source>
        <dbReference type="ARBA" id="ARBA00022892"/>
    </source>
</evidence>
<dbReference type="EMBL" id="JAPUFD010000009">
    <property type="protein sequence ID" value="MDI1489448.1"/>
    <property type="molecule type" value="Genomic_DNA"/>
</dbReference>
<evidence type="ECO:0000256" key="3">
    <source>
        <dbReference type="ARBA" id="ARBA00022448"/>
    </source>
</evidence>
<keyword evidence="6 7" id="KW-0472">Membrane</keyword>
<dbReference type="InterPro" id="IPR011990">
    <property type="entry name" value="TPR-like_helical_dom_sf"/>
</dbReference>
<dbReference type="CDD" id="cd15832">
    <property type="entry name" value="SNAP"/>
    <property type="match status" value="1"/>
</dbReference>
<dbReference type="InterPro" id="IPR000744">
    <property type="entry name" value="NSF_attach"/>
</dbReference>
<comment type="caution">
    <text evidence="8">The sequence shown here is derived from an EMBL/GenBank/DDBJ whole genome shotgun (WGS) entry which is preliminary data.</text>
</comment>
<dbReference type="SUPFAM" id="SSF48452">
    <property type="entry name" value="TPR-like"/>
    <property type="match status" value="1"/>
</dbReference>
<keyword evidence="9" id="KW-1185">Reference proteome</keyword>
<dbReference type="PANTHER" id="PTHR13768:SF8">
    <property type="entry name" value="ALPHA-SOLUBLE NSF ATTACHMENT PROTEIN"/>
    <property type="match status" value="1"/>
</dbReference>
<dbReference type="GO" id="GO:0006886">
    <property type="term" value="P:intracellular protein transport"/>
    <property type="evidence" value="ECO:0007669"/>
    <property type="project" value="UniProtKB-UniRule"/>
</dbReference>
<dbReference type="PRINTS" id="PR00448">
    <property type="entry name" value="NSFATTACHMNT"/>
</dbReference>
<dbReference type="GO" id="GO:0035494">
    <property type="term" value="P:SNARE complex disassembly"/>
    <property type="evidence" value="ECO:0007669"/>
    <property type="project" value="TreeGrafter"/>
</dbReference>
<sequence length="290" mass="32386">MAQDPTALLSQANKAASSAGSGFSFFGGKTDKYENAVELYTKAANAFRLQQNGVEAGRAYEQAASLQKNKLNEPDDMANTLQDAYKAYRKPSPQDAARVLSQAIDHYLSKGNFRRAATQKQYLAELYEEIQDHKEARAAYEDAARWYEDDNAAALANKLALKAGDLAALDGDYTPAIQHYEHVARQSVSNNLMRFSVKDYLLRGGICHLAHDIIGARRALDSYRELDPGFVQTRECALLVDLADAVEAGDSEVFAEKLFRYDQLSPLSPWFTTMLLRIKNQIEKHEDDFS</sequence>
<accession>A0AA43QN02</accession>
<evidence type="ECO:0000256" key="1">
    <source>
        <dbReference type="ARBA" id="ARBA00004170"/>
    </source>
</evidence>
<dbReference type="Pfam" id="PF14938">
    <property type="entry name" value="SNAP"/>
    <property type="match status" value="1"/>
</dbReference>
<dbReference type="PANTHER" id="PTHR13768">
    <property type="entry name" value="SOLUBLE NSF ATTACHMENT PROTEIN SNAP"/>
    <property type="match status" value="1"/>
</dbReference>
<keyword evidence="3 7" id="KW-0813">Transport</keyword>
<dbReference type="GO" id="GO:0019905">
    <property type="term" value="F:syntaxin binding"/>
    <property type="evidence" value="ECO:0007669"/>
    <property type="project" value="TreeGrafter"/>
</dbReference>
<keyword evidence="5 7" id="KW-0653">Protein transport</keyword>
<dbReference type="Proteomes" id="UP001161017">
    <property type="component" value="Unassembled WGS sequence"/>
</dbReference>
<comment type="subcellular location">
    <subcellularLocation>
        <location evidence="1 7">Membrane</location>
        <topology evidence="1 7">Peripheral membrane protein</topology>
    </subcellularLocation>
</comment>
<dbReference type="FunFam" id="1.25.40.10:FF:000049">
    <property type="entry name" value="Alpha-soluble NSF attachment protein-like"/>
    <property type="match status" value="1"/>
</dbReference>
<protein>
    <submittedName>
        <fullName evidence="8">Vesicular-fusion protein S17</fullName>
    </submittedName>
</protein>
<proteinExistence type="inferred from homology"/>
<comment type="function">
    <text evidence="7">Required for vesicular transport between the endoplasmic reticulum and the Golgi apparatus.</text>
</comment>
<keyword evidence="4 7" id="KW-0931">ER-Golgi transport</keyword>
<organism evidence="8 9">
    <name type="scientific">Ramalina farinacea</name>
    <dbReference type="NCBI Taxonomy" id="258253"/>
    <lineage>
        <taxon>Eukaryota</taxon>
        <taxon>Fungi</taxon>
        <taxon>Dikarya</taxon>
        <taxon>Ascomycota</taxon>
        <taxon>Pezizomycotina</taxon>
        <taxon>Lecanoromycetes</taxon>
        <taxon>OSLEUM clade</taxon>
        <taxon>Lecanoromycetidae</taxon>
        <taxon>Lecanorales</taxon>
        <taxon>Lecanorineae</taxon>
        <taxon>Ramalinaceae</taxon>
        <taxon>Ramalina</taxon>
    </lineage>
</organism>
<evidence type="ECO:0000313" key="9">
    <source>
        <dbReference type="Proteomes" id="UP001161017"/>
    </source>
</evidence>
<evidence type="ECO:0000256" key="5">
    <source>
        <dbReference type="ARBA" id="ARBA00022927"/>
    </source>
</evidence>
<comment type="similarity">
    <text evidence="2 7">Belongs to the SNAP family.</text>
</comment>
<dbReference type="AlphaFoldDB" id="A0AA43QN02"/>
<reference evidence="8" key="1">
    <citation type="journal article" date="2023" name="Genome Biol. Evol.">
        <title>First Whole Genome Sequence and Flow Cytometry Genome Size Data for the Lichen-Forming Fungus Ramalina farinacea (Ascomycota).</title>
        <authorList>
            <person name="Llewellyn T."/>
            <person name="Mian S."/>
            <person name="Hill R."/>
            <person name="Leitch I.J."/>
            <person name="Gaya E."/>
        </authorList>
    </citation>
    <scope>NUCLEOTIDE SEQUENCE</scope>
    <source>
        <strain evidence="8">LIQ254RAFAR</strain>
    </source>
</reference>
<dbReference type="GO" id="GO:0005774">
    <property type="term" value="C:vacuolar membrane"/>
    <property type="evidence" value="ECO:0007669"/>
    <property type="project" value="TreeGrafter"/>
</dbReference>
<gene>
    <name evidence="8" type="primary">SEC17</name>
    <name evidence="8" type="ORF">OHK93_008726</name>
</gene>
<evidence type="ECO:0000313" key="8">
    <source>
        <dbReference type="EMBL" id="MDI1489448.1"/>
    </source>
</evidence>
<dbReference type="Gene3D" id="1.25.40.10">
    <property type="entry name" value="Tetratricopeptide repeat domain"/>
    <property type="match status" value="1"/>
</dbReference>